<feature type="domain" description="Retrovirus-related Pol polyprotein from transposon TNT 1-94-like beta-barrel" evidence="3">
    <location>
        <begin position="245"/>
        <end position="318"/>
    </location>
</feature>
<dbReference type="AlphaFoldDB" id="A0A6L2N1A1"/>
<sequence>MLLMALPNEHLMTFNQYKDVKTLFAAIKIRFDGNEATKKTQKTLLKQLYENFSATRAESLDYIFNRIHKIVSQLAVLEVFISQEDLNLKFLRSLPSKWNTQVVVWRNKSDLDTMSIDDLYNNFKIVEQEVKGTTSSNSSSQNMAFVSSPSPSSTNKVPTAYRVSTASTQSNTASTKVSTANLSDTTSYMAGDEVPTNMALIAFLAQRPRPVNTVRPRPVNTTRPNSSVVNAVRGNPQQVQEDQGYVDSGCSRHMTGNMSYLSNFKDFNRGYVTFRGGANGGRITSKGIVHIGNLNFEDVYFVKELKFNLFSFSQMCDKKNNVLFIDTGCLVLSPNFKFLVENQILLRVPRRNNMYSVDMKNIVLKESLTCLVAKAILDELMIWHRMLGHINFKNINKLVKDNLVRGLP</sequence>
<evidence type="ECO:0000259" key="2">
    <source>
        <dbReference type="Pfam" id="PF13976"/>
    </source>
</evidence>
<protein>
    <submittedName>
        <fullName evidence="4">Ribonuclease H-like domain-containing protein</fullName>
    </submittedName>
</protein>
<gene>
    <name evidence="4" type="ORF">Tci_051928</name>
</gene>
<feature type="compositionally biased region" description="Polar residues" evidence="1">
    <location>
        <begin position="133"/>
        <end position="157"/>
    </location>
</feature>
<comment type="caution">
    <text evidence="4">The sequence shown here is derived from an EMBL/GenBank/DDBJ whole genome shotgun (WGS) entry which is preliminary data.</text>
</comment>
<proteinExistence type="predicted"/>
<dbReference type="InterPro" id="IPR025724">
    <property type="entry name" value="GAG-pre-integrase_dom"/>
</dbReference>
<feature type="domain" description="GAG-pre-integrase" evidence="2">
    <location>
        <begin position="353"/>
        <end position="408"/>
    </location>
</feature>
<dbReference type="Pfam" id="PF22936">
    <property type="entry name" value="Pol_BBD"/>
    <property type="match status" value="1"/>
</dbReference>
<dbReference type="InterPro" id="IPR054722">
    <property type="entry name" value="PolX-like_BBD"/>
</dbReference>
<evidence type="ECO:0000256" key="1">
    <source>
        <dbReference type="SAM" id="MobiDB-lite"/>
    </source>
</evidence>
<name>A0A6L2N1A1_TANCI</name>
<dbReference type="Pfam" id="PF13976">
    <property type="entry name" value="gag_pre-integrs"/>
    <property type="match status" value="1"/>
</dbReference>
<feature type="region of interest" description="Disordered" evidence="1">
    <location>
        <begin position="133"/>
        <end position="158"/>
    </location>
</feature>
<dbReference type="EMBL" id="BKCJ010007980">
    <property type="protein sequence ID" value="GEU79950.1"/>
    <property type="molecule type" value="Genomic_DNA"/>
</dbReference>
<dbReference type="Pfam" id="PF14223">
    <property type="entry name" value="Retrotran_gag_2"/>
    <property type="match status" value="1"/>
</dbReference>
<evidence type="ECO:0000259" key="3">
    <source>
        <dbReference type="Pfam" id="PF22936"/>
    </source>
</evidence>
<accession>A0A6L2N1A1</accession>
<organism evidence="4">
    <name type="scientific">Tanacetum cinerariifolium</name>
    <name type="common">Dalmatian daisy</name>
    <name type="synonym">Chrysanthemum cinerariifolium</name>
    <dbReference type="NCBI Taxonomy" id="118510"/>
    <lineage>
        <taxon>Eukaryota</taxon>
        <taxon>Viridiplantae</taxon>
        <taxon>Streptophyta</taxon>
        <taxon>Embryophyta</taxon>
        <taxon>Tracheophyta</taxon>
        <taxon>Spermatophyta</taxon>
        <taxon>Magnoliopsida</taxon>
        <taxon>eudicotyledons</taxon>
        <taxon>Gunneridae</taxon>
        <taxon>Pentapetalae</taxon>
        <taxon>asterids</taxon>
        <taxon>campanulids</taxon>
        <taxon>Asterales</taxon>
        <taxon>Asteraceae</taxon>
        <taxon>Asteroideae</taxon>
        <taxon>Anthemideae</taxon>
        <taxon>Anthemidinae</taxon>
        <taxon>Tanacetum</taxon>
    </lineage>
</organism>
<evidence type="ECO:0000313" key="4">
    <source>
        <dbReference type="EMBL" id="GEU79950.1"/>
    </source>
</evidence>
<reference evidence="4" key="1">
    <citation type="journal article" date="2019" name="Sci. Rep.">
        <title>Draft genome of Tanacetum cinerariifolium, the natural source of mosquito coil.</title>
        <authorList>
            <person name="Yamashiro T."/>
            <person name="Shiraishi A."/>
            <person name="Satake H."/>
            <person name="Nakayama K."/>
        </authorList>
    </citation>
    <scope>NUCLEOTIDE SEQUENCE</scope>
</reference>